<comment type="cofactor">
    <cofactor evidence="1">
        <name>Co(2+)</name>
        <dbReference type="ChEBI" id="CHEBI:48828"/>
    </cofactor>
</comment>
<evidence type="ECO:0000256" key="7">
    <source>
        <dbReference type="PROSITE-ProRule" id="PRU00261"/>
    </source>
</evidence>
<evidence type="ECO:0000313" key="12">
    <source>
        <dbReference type="EMBL" id="TPX59636.1"/>
    </source>
</evidence>
<dbReference type="CDD" id="cd00035">
    <property type="entry name" value="ChtBD1"/>
    <property type="match status" value="1"/>
</dbReference>
<dbReference type="Gene3D" id="3.20.20.370">
    <property type="entry name" value="Glycoside hydrolase/deacetylase"/>
    <property type="match status" value="1"/>
</dbReference>
<protein>
    <recommendedName>
        <fullName evidence="14">NodB homology domain-containing protein</fullName>
    </recommendedName>
</protein>
<evidence type="ECO:0000256" key="2">
    <source>
        <dbReference type="ARBA" id="ARBA00022669"/>
    </source>
</evidence>
<evidence type="ECO:0000313" key="13">
    <source>
        <dbReference type="Proteomes" id="UP000318582"/>
    </source>
</evidence>
<feature type="signal peptide" evidence="9">
    <location>
        <begin position="1"/>
        <end position="20"/>
    </location>
</feature>
<feature type="domain" description="NodB homology" evidence="11">
    <location>
        <begin position="180"/>
        <end position="367"/>
    </location>
</feature>
<keyword evidence="13" id="KW-1185">Reference proteome</keyword>
<evidence type="ECO:0000256" key="6">
    <source>
        <dbReference type="ARBA" id="ARBA00023277"/>
    </source>
</evidence>
<accession>A0A507E724</accession>
<evidence type="ECO:0000256" key="1">
    <source>
        <dbReference type="ARBA" id="ARBA00001941"/>
    </source>
</evidence>
<feature type="compositionally biased region" description="Pro residues" evidence="8">
    <location>
        <begin position="150"/>
        <end position="166"/>
    </location>
</feature>
<evidence type="ECO:0000256" key="3">
    <source>
        <dbReference type="ARBA" id="ARBA00022723"/>
    </source>
</evidence>
<feature type="compositionally biased region" description="Low complexity" evidence="8">
    <location>
        <begin position="132"/>
        <end position="149"/>
    </location>
</feature>
<evidence type="ECO:0000259" key="10">
    <source>
        <dbReference type="PROSITE" id="PS50941"/>
    </source>
</evidence>
<feature type="domain" description="Chitin-binding type-1" evidence="10">
    <location>
        <begin position="70"/>
        <end position="111"/>
    </location>
</feature>
<dbReference type="SMART" id="SM00270">
    <property type="entry name" value="ChtBD1"/>
    <property type="match status" value="1"/>
</dbReference>
<dbReference type="GO" id="GO:0008061">
    <property type="term" value="F:chitin binding"/>
    <property type="evidence" value="ECO:0007669"/>
    <property type="project" value="UniProtKB-UniRule"/>
</dbReference>
<comment type="caution">
    <text evidence="7">Lacks conserved residue(s) required for the propagation of feature annotation.</text>
</comment>
<dbReference type="Pfam" id="PF00187">
    <property type="entry name" value="Chitin_bind_1"/>
    <property type="match status" value="1"/>
</dbReference>
<dbReference type="InterPro" id="IPR011330">
    <property type="entry name" value="Glyco_hydro/deAcase_b/a-brl"/>
</dbReference>
<dbReference type="InterPro" id="IPR018371">
    <property type="entry name" value="Chitin-binding_1_CS"/>
</dbReference>
<keyword evidence="3" id="KW-0479">Metal-binding</keyword>
<dbReference type="SUPFAM" id="SSF57016">
    <property type="entry name" value="Plant lectins/antimicrobial peptides"/>
    <property type="match status" value="1"/>
</dbReference>
<dbReference type="PROSITE" id="PS51677">
    <property type="entry name" value="NODB"/>
    <property type="match status" value="1"/>
</dbReference>
<dbReference type="Gene3D" id="3.30.60.10">
    <property type="entry name" value="Endochitinase-like"/>
    <property type="match status" value="1"/>
</dbReference>
<dbReference type="Pfam" id="PF01522">
    <property type="entry name" value="Polysacc_deac_1"/>
    <property type="match status" value="1"/>
</dbReference>
<name>A0A507E724_9FUNG</name>
<keyword evidence="7" id="KW-1015">Disulfide bond</keyword>
<feature type="disulfide bond" evidence="7">
    <location>
        <begin position="79"/>
        <end position="91"/>
    </location>
</feature>
<evidence type="ECO:0000256" key="9">
    <source>
        <dbReference type="SAM" id="SignalP"/>
    </source>
</evidence>
<dbReference type="PANTHER" id="PTHR46471">
    <property type="entry name" value="CHITIN DEACETYLASE"/>
    <property type="match status" value="1"/>
</dbReference>
<dbReference type="InterPro" id="IPR002509">
    <property type="entry name" value="NODB_dom"/>
</dbReference>
<dbReference type="PANTHER" id="PTHR46471:SF2">
    <property type="entry name" value="CHITIN DEACETYLASE-RELATED"/>
    <property type="match status" value="1"/>
</dbReference>
<dbReference type="SUPFAM" id="SSF88713">
    <property type="entry name" value="Glycoside hydrolase/deacetylase"/>
    <property type="match status" value="1"/>
</dbReference>
<organism evidence="12 13">
    <name type="scientific">Powellomyces hirtus</name>
    <dbReference type="NCBI Taxonomy" id="109895"/>
    <lineage>
        <taxon>Eukaryota</taxon>
        <taxon>Fungi</taxon>
        <taxon>Fungi incertae sedis</taxon>
        <taxon>Chytridiomycota</taxon>
        <taxon>Chytridiomycota incertae sedis</taxon>
        <taxon>Chytridiomycetes</taxon>
        <taxon>Spizellomycetales</taxon>
        <taxon>Powellomycetaceae</taxon>
        <taxon>Powellomyces</taxon>
    </lineage>
</organism>
<keyword evidence="5" id="KW-0378">Hydrolase</keyword>
<dbReference type="InterPro" id="IPR036861">
    <property type="entry name" value="Endochitinase-like_sf"/>
</dbReference>
<feature type="disulfide bond" evidence="7">
    <location>
        <begin position="84"/>
        <end position="98"/>
    </location>
</feature>
<evidence type="ECO:0000256" key="4">
    <source>
        <dbReference type="ARBA" id="ARBA00022729"/>
    </source>
</evidence>
<comment type="caution">
    <text evidence="12">The sequence shown here is derived from an EMBL/GenBank/DDBJ whole genome shotgun (WGS) entry which is preliminary data.</text>
</comment>
<feature type="chain" id="PRO_5021283934" description="NodB homology domain-containing protein" evidence="9">
    <location>
        <begin position="21"/>
        <end position="402"/>
    </location>
</feature>
<dbReference type="GO" id="GO:0005975">
    <property type="term" value="P:carbohydrate metabolic process"/>
    <property type="evidence" value="ECO:0007669"/>
    <property type="project" value="InterPro"/>
</dbReference>
<dbReference type="AlphaFoldDB" id="A0A507E724"/>
<keyword evidence="6" id="KW-0119">Carbohydrate metabolism</keyword>
<feature type="region of interest" description="Disordered" evidence="8">
    <location>
        <begin position="115"/>
        <end position="168"/>
    </location>
</feature>
<feature type="compositionally biased region" description="Polar residues" evidence="8">
    <location>
        <begin position="118"/>
        <end position="130"/>
    </location>
</feature>
<dbReference type="EMBL" id="QEAQ01000023">
    <property type="protein sequence ID" value="TPX59636.1"/>
    <property type="molecule type" value="Genomic_DNA"/>
</dbReference>
<evidence type="ECO:0008006" key="14">
    <source>
        <dbReference type="Google" id="ProtNLM"/>
    </source>
</evidence>
<evidence type="ECO:0000256" key="8">
    <source>
        <dbReference type="SAM" id="MobiDB-lite"/>
    </source>
</evidence>
<keyword evidence="2 7" id="KW-0147">Chitin-binding</keyword>
<dbReference type="PROSITE" id="PS00026">
    <property type="entry name" value="CHIT_BIND_I_1"/>
    <property type="match status" value="1"/>
</dbReference>
<evidence type="ECO:0000256" key="5">
    <source>
        <dbReference type="ARBA" id="ARBA00022801"/>
    </source>
</evidence>
<dbReference type="Proteomes" id="UP000318582">
    <property type="component" value="Unassembled WGS sequence"/>
</dbReference>
<dbReference type="GO" id="GO:0016810">
    <property type="term" value="F:hydrolase activity, acting on carbon-nitrogen (but not peptide) bonds"/>
    <property type="evidence" value="ECO:0007669"/>
    <property type="project" value="InterPro"/>
</dbReference>
<dbReference type="GO" id="GO:0046872">
    <property type="term" value="F:metal ion binding"/>
    <property type="evidence" value="ECO:0007669"/>
    <property type="project" value="UniProtKB-KW"/>
</dbReference>
<reference evidence="12 13" key="1">
    <citation type="journal article" date="2019" name="Sci. Rep.">
        <title>Comparative genomics of chytrid fungi reveal insights into the obligate biotrophic and pathogenic lifestyle of Synchytrium endobioticum.</title>
        <authorList>
            <person name="van de Vossenberg B.T.L.H."/>
            <person name="Warris S."/>
            <person name="Nguyen H.D.T."/>
            <person name="van Gent-Pelzer M.P.E."/>
            <person name="Joly D.L."/>
            <person name="van de Geest H.C."/>
            <person name="Bonants P.J.M."/>
            <person name="Smith D.S."/>
            <person name="Levesque C.A."/>
            <person name="van der Lee T.A.J."/>
        </authorList>
    </citation>
    <scope>NUCLEOTIDE SEQUENCE [LARGE SCALE GENOMIC DNA]</scope>
    <source>
        <strain evidence="12 13">CBS 809.83</strain>
    </source>
</reference>
<proteinExistence type="predicted"/>
<sequence>MMHKQLFLAGCIALAGSALAAPHKCVPKHDNTVTPVVPGFPTDVPTISIPGKPTDVPTVTPPGTGLAGPNGECGGQYTCGDSLCCSQWGYCGVGAEYCGAGCQSGFGRCDSITAGPKPTTSAGPKPTTSAGPKPTTSTDPKPTTSAGPKPTSPPTPPTTGPGPRVPVPNGKVIESCVVPGTAALTFDDGPYIYNKQILDDLKNAGMKATFYLNSNNYACIYDADKTQMVKNMLAAGHQIGSHTHSHQDISSLTPEQLKYQNRRFETAMMRIAGMTPRYFRAPFGAINAANIKQLSEAGYTITHWNVDSKDSMDGSNGAKSIENLKSDLARVTKGVLMLNHETKVDTAKMVVPWLIKNYKNTYKWVTVAECLGDKTNPYMIVPELPNVPSTCSASDVTGSLPV</sequence>
<dbReference type="PRINTS" id="PR01217">
    <property type="entry name" value="PRICHEXTENSN"/>
</dbReference>
<keyword evidence="4 9" id="KW-0732">Signal</keyword>
<dbReference type="PROSITE" id="PS50941">
    <property type="entry name" value="CHIT_BIND_I_2"/>
    <property type="match status" value="1"/>
</dbReference>
<dbReference type="InterPro" id="IPR001002">
    <property type="entry name" value="Chitin-bd_1"/>
</dbReference>
<evidence type="ECO:0000259" key="11">
    <source>
        <dbReference type="PROSITE" id="PS51677"/>
    </source>
</evidence>
<gene>
    <name evidence="12" type="ORF">PhCBS80983_g02334</name>
</gene>
<dbReference type="STRING" id="109895.A0A507E724"/>